<accession>A0ABT0XN65</accession>
<comment type="caution">
    <text evidence="1">The sequence shown here is derived from an EMBL/GenBank/DDBJ whole genome shotgun (WGS) entry which is preliminary data.</text>
</comment>
<protein>
    <recommendedName>
        <fullName evidence="3">Spore coat-associated protein N</fullName>
    </recommendedName>
</protein>
<gene>
    <name evidence="1" type="ORF">NDM98_18180</name>
</gene>
<sequence>MKNVKKALLGTALAGALVLGAGFGSYSWFTSEIQATGQLTTGTLEINNGNDIEENIVNYNGFAPSNLVFGDWLTIENTGSMDTNLEVQFSHELDQNVDISSFKVGYIAIKYTIQPSRDVLEATQLKLQDLFDGVTNEVETQAAIAEITNDAEIVSGFVEAPAFRAFSDGAVNTGGFLLGDGALSGSTNEFWQLDEAQYIDLNFGVKLDENAGNEYQGLAYSATLDVTAKQTDDGAEK</sequence>
<dbReference type="Proteomes" id="UP001203665">
    <property type="component" value="Unassembled WGS sequence"/>
</dbReference>
<organism evidence="1 2">
    <name type="scientific">Alkalicoccobacillus plakortidis</name>
    <dbReference type="NCBI Taxonomy" id="444060"/>
    <lineage>
        <taxon>Bacteria</taxon>
        <taxon>Bacillati</taxon>
        <taxon>Bacillota</taxon>
        <taxon>Bacilli</taxon>
        <taxon>Bacillales</taxon>
        <taxon>Bacillaceae</taxon>
        <taxon>Alkalicoccobacillus</taxon>
    </lineage>
</organism>
<evidence type="ECO:0000313" key="1">
    <source>
        <dbReference type="EMBL" id="MCM2677170.1"/>
    </source>
</evidence>
<proteinExistence type="predicted"/>
<keyword evidence="2" id="KW-1185">Reference proteome</keyword>
<reference evidence="1" key="1">
    <citation type="submission" date="2022-06" db="EMBL/GenBank/DDBJ databases">
        <title>Alkalicoccobacillus porphyridii sp. nov., isolated from a marine red alga, Porphyridium purpureum and reclassification of Shouchella plakortidis and Shouchella gibsonii as Alkalicoccobacillus plakortidis comb. nov. and Alkalicoccobacillus gibsonii comb. nov.</title>
        <authorList>
            <person name="Kim K.H."/>
            <person name="Lee J.K."/>
            <person name="Han D.M."/>
            <person name="Baek J.H."/>
            <person name="Jeon C.O."/>
        </authorList>
    </citation>
    <scope>NUCLEOTIDE SEQUENCE</scope>
    <source>
        <strain evidence="1">DSM 19153</strain>
    </source>
</reference>
<evidence type="ECO:0000313" key="2">
    <source>
        <dbReference type="Proteomes" id="UP001203665"/>
    </source>
</evidence>
<dbReference type="EMBL" id="JAMQJY010000003">
    <property type="protein sequence ID" value="MCM2677170.1"/>
    <property type="molecule type" value="Genomic_DNA"/>
</dbReference>
<evidence type="ECO:0008006" key="3">
    <source>
        <dbReference type="Google" id="ProtNLM"/>
    </source>
</evidence>
<dbReference type="RefSeq" id="WP_251610683.1">
    <property type="nucleotide sequence ID" value="NZ_JAMQJY010000003.1"/>
</dbReference>
<name>A0ABT0XN65_9BACI</name>